<proteinExistence type="inferred from homology"/>
<protein>
    <recommendedName>
        <fullName evidence="4">4-(cytidine 5'-diphospho)-2-C-methyl-D-erythritol kinase</fullName>
        <ecNumber evidence="4">2.7.1.148</ecNumber>
    </recommendedName>
    <alternativeName>
        <fullName evidence="13">4-(cytidine-5'-diphospho)-2-C-methyl-D-erythritol kinase</fullName>
    </alternativeName>
</protein>
<dbReference type="AlphaFoldDB" id="A0A8J5RUR3"/>
<dbReference type="PANTHER" id="PTHR43527">
    <property type="entry name" value="4-DIPHOSPHOCYTIDYL-2-C-METHYL-D-ERYTHRITOL KINASE, CHLOROPLASTIC"/>
    <property type="match status" value="1"/>
</dbReference>
<keyword evidence="5" id="KW-0150">Chloroplast</keyword>
<name>A0A8J5RUR3_ZIZPA</name>
<keyword evidence="8" id="KW-0547">Nucleotide-binding</keyword>
<dbReference type="OrthoDB" id="3191556at2759"/>
<dbReference type="NCBIfam" id="TIGR00154">
    <property type="entry name" value="ispE"/>
    <property type="match status" value="1"/>
</dbReference>
<comment type="subcellular location">
    <subcellularLocation>
        <location evidence="2">Plastid</location>
        <location evidence="2">Chloroplast</location>
    </subcellularLocation>
</comment>
<dbReference type="GO" id="GO:0009507">
    <property type="term" value="C:chloroplast"/>
    <property type="evidence" value="ECO:0007669"/>
    <property type="project" value="UniProtKB-SubCell"/>
</dbReference>
<comment type="similarity">
    <text evidence="3">Belongs to the GHMP kinase family. IspE subfamily.</text>
</comment>
<evidence type="ECO:0000313" key="17">
    <source>
        <dbReference type="Proteomes" id="UP000729402"/>
    </source>
</evidence>
<dbReference type="GO" id="GO:0016114">
    <property type="term" value="P:terpenoid biosynthetic process"/>
    <property type="evidence" value="ECO:0007669"/>
    <property type="project" value="InterPro"/>
</dbReference>
<feature type="domain" description="GHMP kinase N-terminal" evidence="15">
    <location>
        <begin position="157"/>
        <end position="234"/>
    </location>
</feature>
<evidence type="ECO:0000256" key="9">
    <source>
        <dbReference type="ARBA" id="ARBA00022777"/>
    </source>
</evidence>
<evidence type="ECO:0000256" key="10">
    <source>
        <dbReference type="ARBA" id="ARBA00022840"/>
    </source>
</evidence>
<dbReference type="Pfam" id="PF00288">
    <property type="entry name" value="GHMP_kinases_N"/>
    <property type="match status" value="1"/>
</dbReference>
<dbReference type="PANTHER" id="PTHR43527:SF2">
    <property type="entry name" value="4-DIPHOSPHOCYTIDYL-2-C-METHYL-D-ERYTHRITOL KINASE, CHLOROPLASTIC"/>
    <property type="match status" value="1"/>
</dbReference>
<dbReference type="InterPro" id="IPR006204">
    <property type="entry name" value="GHMP_kinase_N_dom"/>
</dbReference>
<evidence type="ECO:0000313" key="16">
    <source>
        <dbReference type="EMBL" id="KAG8055087.1"/>
    </source>
</evidence>
<keyword evidence="17" id="KW-1185">Reference proteome</keyword>
<comment type="pathway">
    <text evidence="14">Isoprenoid biosynthesis; isopentenyl diphosphate biosynthesis via DXP pathway; isopentenyl diphosphate from 1-deoxy-D-xylulose 5-phosphate: step 3/6.</text>
</comment>
<comment type="caution">
    <text evidence="16">The sequence shown here is derived from an EMBL/GenBank/DDBJ whole genome shotgun (WGS) entry which is preliminary data.</text>
</comment>
<keyword evidence="9" id="KW-0418">Kinase</keyword>
<dbReference type="FunFam" id="3.30.230.10:FF:000045">
    <property type="entry name" value="4-diphosphocytidyl-2-C-methyl-D-erythritol kinase, chloroplastic"/>
    <property type="match status" value="1"/>
</dbReference>
<dbReference type="EC" id="2.7.1.148" evidence="4"/>
<keyword evidence="12" id="KW-0414">Isoprene biosynthesis</keyword>
<evidence type="ECO:0000256" key="11">
    <source>
        <dbReference type="ARBA" id="ARBA00022946"/>
    </source>
</evidence>
<gene>
    <name evidence="16" type="ORF">GUJ93_ZPchr0001g29269</name>
</gene>
<dbReference type="Proteomes" id="UP000729402">
    <property type="component" value="Unassembled WGS sequence"/>
</dbReference>
<reference evidence="16" key="2">
    <citation type="submission" date="2021-02" db="EMBL/GenBank/DDBJ databases">
        <authorList>
            <person name="Kimball J.A."/>
            <person name="Haas M.W."/>
            <person name="Macchietto M."/>
            <person name="Kono T."/>
            <person name="Duquette J."/>
            <person name="Shao M."/>
        </authorList>
    </citation>
    <scope>NUCLEOTIDE SEQUENCE</scope>
    <source>
        <tissue evidence="16">Fresh leaf tissue</tissue>
    </source>
</reference>
<dbReference type="GO" id="GO:0050515">
    <property type="term" value="F:4-(cytidine 5'-diphospho)-2-C-methyl-D-erythritol kinase activity"/>
    <property type="evidence" value="ECO:0007669"/>
    <property type="project" value="UniProtKB-EC"/>
</dbReference>
<dbReference type="HAMAP" id="MF_00061">
    <property type="entry name" value="IspE"/>
    <property type="match status" value="1"/>
</dbReference>
<evidence type="ECO:0000256" key="14">
    <source>
        <dbReference type="ARBA" id="ARBA00060636"/>
    </source>
</evidence>
<dbReference type="InterPro" id="IPR004424">
    <property type="entry name" value="IspE"/>
</dbReference>
<dbReference type="FunFam" id="3.30.70.890:FF:000009">
    <property type="entry name" value="4-diphosphocytidyl-2-C-methyl-D-erythritol kinase, chloroplastic"/>
    <property type="match status" value="1"/>
</dbReference>
<evidence type="ECO:0000259" key="15">
    <source>
        <dbReference type="Pfam" id="PF00288"/>
    </source>
</evidence>
<evidence type="ECO:0000256" key="7">
    <source>
        <dbReference type="ARBA" id="ARBA00022679"/>
    </source>
</evidence>
<keyword evidence="6" id="KW-0934">Plastid</keyword>
<evidence type="ECO:0000256" key="12">
    <source>
        <dbReference type="ARBA" id="ARBA00023229"/>
    </source>
</evidence>
<reference evidence="16" key="1">
    <citation type="journal article" date="2021" name="bioRxiv">
        <title>Whole Genome Assembly and Annotation of Northern Wild Rice, Zizania palustris L., Supports a Whole Genome Duplication in the Zizania Genus.</title>
        <authorList>
            <person name="Haas M."/>
            <person name="Kono T."/>
            <person name="Macchietto M."/>
            <person name="Millas R."/>
            <person name="McGilp L."/>
            <person name="Shao M."/>
            <person name="Duquette J."/>
            <person name="Hirsch C.N."/>
            <person name="Kimball J."/>
        </authorList>
    </citation>
    <scope>NUCLEOTIDE SEQUENCE</scope>
    <source>
        <tissue evidence="16">Fresh leaf tissue</tissue>
    </source>
</reference>
<evidence type="ECO:0000256" key="13">
    <source>
        <dbReference type="ARBA" id="ARBA00032554"/>
    </source>
</evidence>
<keyword evidence="11" id="KW-0809">Transit peptide</keyword>
<keyword evidence="7" id="KW-0808">Transferase</keyword>
<evidence type="ECO:0000256" key="6">
    <source>
        <dbReference type="ARBA" id="ARBA00022640"/>
    </source>
</evidence>
<keyword evidence="10" id="KW-0067">ATP-binding</keyword>
<dbReference type="EMBL" id="JAAALK010000288">
    <property type="protein sequence ID" value="KAG8055087.1"/>
    <property type="molecule type" value="Genomic_DNA"/>
</dbReference>
<organism evidence="16 17">
    <name type="scientific">Zizania palustris</name>
    <name type="common">Northern wild rice</name>
    <dbReference type="NCBI Taxonomy" id="103762"/>
    <lineage>
        <taxon>Eukaryota</taxon>
        <taxon>Viridiplantae</taxon>
        <taxon>Streptophyta</taxon>
        <taxon>Embryophyta</taxon>
        <taxon>Tracheophyta</taxon>
        <taxon>Spermatophyta</taxon>
        <taxon>Magnoliopsida</taxon>
        <taxon>Liliopsida</taxon>
        <taxon>Poales</taxon>
        <taxon>Poaceae</taxon>
        <taxon>BOP clade</taxon>
        <taxon>Oryzoideae</taxon>
        <taxon>Oryzeae</taxon>
        <taxon>Zizaniinae</taxon>
        <taxon>Zizania</taxon>
    </lineage>
</organism>
<evidence type="ECO:0000256" key="8">
    <source>
        <dbReference type="ARBA" id="ARBA00022741"/>
    </source>
</evidence>
<comment type="catalytic activity">
    <reaction evidence="1">
        <text>4-CDP-2-C-methyl-D-erythritol + ATP = 4-CDP-2-C-methyl-D-erythritol 2-phosphate + ADP + H(+)</text>
        <dbReference type="Rhea" id="RHEA:18437"/>
        <dbReference type="ChEBI" id="CHEBI:15378"/>
        <dbReference type="ChEBI" id="CHEBI:30616"/>
        <dbReference type="ChEBI" id="CHEBI:57823"/>
        <dbReference type="ChEBI" id="CHEBI:57919"/>
        <dbReference type="ChEBI" id="CHEBI:456216"/>
        <dbReference type="EC" id="2.7.1.148"/>
    </reaction>
</comment>
<evidence type="ECO:0000256" key="2">
    <source>
        <dbReference type="ARBA" id="ARBA00004229"/>
    </source>
</evidence>
<evidence type="ECO:0000256" key="5">
    <source>
        <dbReference type="ARBA" id="ARBA00022528"/>
    </source>
</evidence>
<evidence type="ECO:0000256" key="1">
    <source>
        <dbReference type="ARBA" id="ARBA00001304"/>
    </source>
</evidence>
<dbReference type="GO" id="GO:0005524">
    <property type="term" value="F:ATP binding"/>
    <property type="evidence" value="ECO:0007669"/>
    <property type="project" value="UniProtKB-KW"/>
</dbReference>
<evidence type="ECO:0000256" key="3">
    <source>
        <dbReference type="ARBA" id="ARBA00009684"/>
    </source>
</evidence>
<accession>A0A8J5RUR3</accession>
<sequence length="342" mass="37202">MVCSTHLLSQSLYPSHRANPAAARGHLRFHARPVAVSPSATLGPSPGRRRPLGLRVAASAEQGRRQVEVVYDREAKFNKLADQVDQSAGITRLNLFSPCKINVFLKITGKRPDGFHDLASLFHVISLGDTIKFSLSPSKGKDRLSTNVAGVPVDESNLIIKALNLYRKKTGTENFFWIHLDKKVPTGAGLGGGSSNAATALWAANQFSGCIASEKDLQEWSGEIGSDIPFFFSQGAAYCTGRGEIVEDIRNPLPANLPMVLIKPPEACSTAEVYKRLRLKHTSQTDPLALLKEITENGISQDACVNDLEPPAFEVLPSLKKLKKRIIAANRGDYNAVFMSGR</sequence>
<evidence type="ECO:0000256" key="4">
    <source>
        <dbReference type="ARBA" id="ARBA00012052"/>
    </source>
</evidence>